<reference evidence="3" key="2">
    <citation type="journal article" date="2020" name="Antonie Van Leeuwenhoek">
        <title>Labilibaculum antarcticum sp. nov., a novel facultative anaerobic, psychrotorelant bacterium isolated from marine sediment of Antarctica.</title>
        <authorList>
            <person name="Watanabe M."/>
            <person name="Kojima H."/>
            <person name="Fukui M."/>
        </authorList>
    </citation>
    <scope>NUCLEOTIDE SEQUENCE [LARGE SCALE GENOMIC DNA]</scope>
    <source>
        <strain evidence="3">SPP2</strain>
    </source>
</reference>
<evidence type="ECO:0000313" key="3">
    <source>
        <dbReference type="Proteomes" id="UP000218267"/>
    </source>
</evidence>
<dbReference type="OrthoDB" id="9808275at2"/>
<protein>
    <recommendedName>
        <fullName evidence="4">Glucokinase</fullName>
    </recommendedName>
</protein>
<sequence length="311" mass="34253">MKKQISIGVDVGGSHISCAAYDLTNKKLITESISHTTLNNQGSKEEIVTAFGRLLRLCIAKIEAENLVGIGIAMPGPFDYVNGIGLFTGSNAKFQSINEVNLRSEIQENLGLKNIPIRFINDATAFAIGEYFLGKLQGGKQTLAITLGTGLGSAFLSGGIPVIMGDTVPENGCIWHLPFENGIADDYFSTRGLINRFFERSGKRVNGVKEIADLAKENIDAEELFYDFGEKMAHFLSSWIKKFKVETIVFGGNISKASYLFDNAMNEQFKEAGLRVRIEYSDLQESAAFIGGAQLLSEEFWESVKEQLKYM</sequence>
<evidence type="ECO:0000256" key="1">
    <source>
        <dbReference type="ARBA" id="ARBA00006479"/>
    </source>
</evidence>
<accession>A0A1Y1CID3</accession>
<name>A0A1Y1CID3_9BACT</name>
<dbReference type="SUPFAM" id="SSF53067">
    <property type="entry name" value="Actin-like ATPase domain"/>
    <property type="match status" value="1"/>
</dbReference>
<dbReference type="RefSeq" id="WP_096428988.1">
    <property type="nucleotide sequence ID" value="NZ_AP018042.1"/>
</dbReference>
<dbReference type="Proteomes" id="UP000218267">
    <property type="component" value="Chromosome"/>
</dbReference>
<dbReference type="Pfam" id="PF00480">
    <property type="entry name" value="ROK"/>
    <property type="match status" value="1"/>
</dbReference>
<dbReference type="InterPro" id="IPR043129">
    <property type="entry name" value="ATPase_NBD"/>
</dbReference>
<dbReference type="InterPro" id="IPR000600">
    <property type="entry name" value="ROK"/>
</dbReference>
<dbReference type="CDD" id="cd23763">
    <property type="entry name" value="ASKHA_ATPase_ROK"/>
    <property type="match status" value="1"/>
</dbReference>
<dbReference type="PANTHER" id="PTHR18964:SF149">
    <property type="entry name" value="BIFUNCTIONAL UDP-N-ACETYLGLUCOSAMINE 2-EPIMERASE_N-ACETYLMANNOSAMINE KINASE"/>
    <property type="match status" value="1"/>
</dbReference>
<gene>
    <name evidence="2" type="ORF">ALGA_1743</name>
</gene>
<dbReference type="PANTHER" id="PTHR18964">
    <property type="entry name" value="ROK (REPRESSOR, ORF, KINASE) FAMILY"/>
    <property type="match status" value="1"/>
</dbReference>
<dbReference type="AlphaFoldDB" id="A0A1Y1CID3"/>
<evidence type="ECO:0000313" key="2">
    <source>
        <dbReference type="EMBL" id="BAX80117.1"/>
    </source>
</evidence>
<evidence type="ECO:0008006" key="4">
    <source>
        <dbReference type="Google" id="ProtNLM"/>
    </source>
</evidence>
<dbReference type="EMBL" id="AP018042">
    <property type="protein sequence ID" value="BAX80117.1"/>
    <property type="molecule type" value="Genomic_DNA"/>
</dbReference>
<dbReference type="KEGG" id="mbas:ALGA_1743"/>
<comment type="similarity">
    <text evidence="1">Belongs to the ROK (NagC/XylR) family.</text>
</comment>
<dbReference type="Gene3D" id="3.30.420.40">
    <property type="match status" value="2"/>
</dbReference>
<keyword evidence="3" id="KW-1185">Reference proteome</keyword>
<proteinExistence type="inferred from homology"/>
<organism evidence="2 3">
    <name type="scientific">Labilibaculum antarcticum</name>
    <dbReference type="NCBI Taxonomy" id="1717717"/>
    <lineage>
        <taxon>Bacteria</taxon>
        <taxon>Pseudomonadati</taxon>
        <taxon>Bacteroidota</taxon>
        <taxon>Bacteroidia</taxon>
        <taxon>Marinilabiliales</taxon>
        <taxon>Marinifilaceae</taxon>
        <taxon>Labilibaculum</taxon>
    </lineage>
</organism>
<reference evidence="2 3" key="1">
    <citation type="journal article" date="2018" name="Mar. Genomics">
        <title>Complete genome sequence of Marinifilaceae bacterium strain SPP2, isolated from the Antarctic marine sediment.</title>
        <authorList>
            <person name="Watanabe M."/>
            <person name="Kojima H."/>
            <person name="Fukui M."/>
        </authorList>
    </citation>
    <scope>NUCLEOTIDE SEQUENCE [LARGE SCALE GENOMIC DNA]</scope>
    <source>
        <strain evidence="2 3">SPP2</strain>
    </source>
</reference>